<feature type="transmembrane region" description="Helical" evidence="1">
    <location>
        <begin position="76"/>
        <end position="99"/>
    </location>
</feature>
<feature type="transmembrane region" description="Helical" evidence="1">
    <location>
        <begin position="12"/>
        <end position="33"/>
    </location>
</feature>
<dbReference type="RefSeq" id="WP_169668866.1">
    <property type="nucleotide sequence ID" value="NZ_JABBHF010000001.1"/>
</dbReference>
<organism evidence="2 3">
    <name type="scientific">Flavivirga algicola</name>
    <dbReference type="NCBI Taxonomy" id="2729136"/>
    <lineage>
        <taxon>Bacteria</taxon>
        <taxon>Pseudomonadati</taxon>
        <taxon>Bacteroidota</taxon>
        <taxon>Flavobacteriia</taxon>
        <taxon>Flavobacteriales</taxon>
        <taxon>Flavobacteriaceae</taxon>
        <taxon>Flavivirga</taxon>
    </lineage>
</organism>
<evidence type="ECO:0008006" key="4">
    <source>
        <dbReference type="Google" id="ProtNLM"/>
    </source>
</evidence>
<dbReference type="EMBL" id="JABBHF010000001">
    <property type="protein sequence ID" value="NMH85916.1"/>
    <property type="molecule type" value="Genomic_DNA"/>
</dbReference>
<feature type="transmembrane region" description="Helical" evidence="1">
    <location>
        <begin position="161"/>
        <end position="182"/>
    </location>
</feature>
<feature type="transmembrane region" description="Helical" evidence="1">
    <location>
        <begin position="45"/>
        <end position="64"/>
    </location>
</feature>
<keyword evidence="1" id="KW-0812">Transmembrane</keyword>
<feature type="transmembrane region" description="Helical" evidence="1">
    <location>
        <begin position="134"/>
        <end position="154"/>
    </location>
</feature>
<proteinExistence type="predicted"/>
<keyword evidence="1" id="KW-0472">Membrane</keyword>
<name>A0ABX1RQU1_9FLAO</name>
<evidence type="ECO:0000313" key="3">
    <source>
        <dbReference type="Proteomes" id="UP000746690"/>
    </source>
</evidence>
<gene>
    <name evidence="2" type="ORF">HHX25_00210</name>
</gene>
<reference evidence="2 3" key="1">
    <citation type="submission" date="2020-04" db="EMBL/GenBank/DDBJ databases">
        <title>A Flavivirga sp. nov.</title>
        <authorList>
            <person name="Sun X."/>
        </authorList>
    </citation>
    <scope>NUCLEOTIDE SEQUENCE [LARGE SCALE GENOMIC DNA]</scope>
    <source>
        <strain evidence="2 3">Y03</strain>
    </source>
</reference>
<accession>A0ABX1RQU1</accession>
<keyword evidence="3" id="KW-1185">Reference proteome</keyword>
<dbReference type="Proteomes" id="UP000746690">
    <property type="component" value="Unassembled WGS sequence"/>
</dbReference>
<evidence type="ECO:0000313" key="2">
    <source>
        <dbReference type="EMBL" id="NMH85916.1"/>
    </source>
</evidence>
<evidence type="ECO:0000256" key="1">
    <source>
        <dbReference type="SAM" id="Phobius"/>
    </source>
</evidence>
<sequence>METNFHKSTGVSLLVGSTLAIITMILHPSGGSIEYLIKIVTPMKFAHALAILCIPFILFGFYGVSLKLLGKWKLSMLAFLIISLAFIAAMLAAIFNGLVLPSFLGEFSESFEQNLDTLELITHYSFATNKALDYVFIAGMCTAIAIYSFIIILLEQLSKWIGYLGIIILISTIIGAITGFAFTNLVGFRVFVFSIVGWILCTGASLIRSKN</sequence>
<protein>
    <recommendedName>
        <fullName evidence="4">DUF4386 domain-containing protein</fullName>
    </recommendedName>
</protein>
<comment type="caution">
    <text evidence="2">The sequence shown here is derived from an EMBL/GenBank/DDBJ whole genome shotgun (WGS) entry which is preliminary data.</text>
</comment>
<feature type="transmembrane region" description="Helical" evidence="1">
    <location>
        <begin position="188"/>
        <end position="207"/>
    </location>
</feature>
<keyword evidence="1" id="KW-1133">Transmembrane helix</keyword>